<gene>
    <name evidence="2" type="ORF">BKK47_05850</name>
</gene>
<dbReference type="AlphaFoldDB" id="A0A1V3IG95"/>
<protein>
    <submittedName>
        <fullName evidence="2">Prepilin-type N-terminal cleavage/methylation domain-containing protein</fullName>
    </submittedName>
</protein>
<dbReference type="SUPFAM" id="SSF54523">
    <property type="entry name" value="Pili subunits"/>
    <property type="match status" value="1"/>
</dbReference>
<dbReference type="PROSITE" id="PS00409">
    <property type="entry name" value="PROKAR_NTER_METHYL"/>
    <property type="match status" value="1"/>
</dbReference>
<accession>A0A1V3IG95</accession>
<proteinExistence type="predicted"/>
<dbReference type="Pfam" id="PF07963">
    <property type="entry name" value="N_methyl"/>
    <property type="match status" value="1"/>
</dbReference>
<dbReference type="InterPro" id="IPR012902">
    <property type="entry name" value="N_methyl_site"/>
</dbReference>
<keyword evidence="1" id="KW-0472">Membrane</keyword>
<dbReference type="InterPro" id="IPR045584">
    <property type="entry name" value="Pilin-like"/>
</dbReference>
<feature type="transmembrane region" description="Helical" evidence="1">
    <location>
        <begin position="7"/>
        <end position="28"/>
    </location>
</feature>
<evidence type="ECO:0000313" key="2">
    <source>
        <dbReference type="EMBL" id="OOF39780.1"/>
    </source>
</evidence>
<name>A0A1V3IG95_9PAST</name>
<dbReference type="STRING" id="1908257.BKK47_05850"/>
<keyword evidence="1" id="KW-0812">Transmembrane</keyword>
<reference evidence="2 3" key="1">
    <citation type="submission" date="2016-10" db="EMBL/GenBank/DDBJ databases">
        <title>Rodentibacter gen. nov. and new species.</title>
        <authorList>
            <person name="Christensen H."/>
        </authorList>
    </citation>
    <scope>NUCLEOTIDE SEQUENCE [LARGE SCALE GENOMIC DNA]</scope>
    <source>
        <strain evidence="2 3">Ppn418</strain>
    </source>
</reference>
<keyword evidence="1" id="KW-1133">Transmembrane helix</keyword>
<evidence type="ECO:0000313" key="3">
    <source>
        <dbReference type="Proteomes" id="UP000189426"/>
    </source>
</evidence>
<sequence length="171" mass="19688">MRKGVTLVELLIGLAIISIVLSFTLPLWQTDNPKRILAKEQYRLYLFLRQIQGRAENSSEIWFILANRHPTTKHWCMTGQIKNDKLCDCLNPTSCPKEVYAHFYYPYFADQTTIISPKIYPSEVARFNGIRNTIDSNCFLLQSGKERTLFSFFNVGSLKLKPNQSASACTR</sequence>
<evidence type="ECO:0000256" key="1">
    <source>
        <dbReference type="SAM" id="Phobius"/>
    </source>
</evidence>
<dbReference type="Proteomes" id="UP000189426">
    <property type="component" value="Unassembled WGS sequence"/>
</dbReference>
<keyword evidence="3" id="KW-1185">Reference proteome</keyword>
<dbReference type="EMBL" id="MLHG01000032">
    <property type="protein sequence ID" value="OOF39780.1"/>
    <property type="molecule type" value="Genomic_DNA"/>
</dbReference>
<comment type="caution">
    <text evidence="2">The sequence shown here is derived from an EMBL/GenBank/DDBJ whole genome shotgun (WGS) entry which is preliminary data.</text>
</comment>
<dbReference type="RefSeq" id="WP_077493982.1">
    <property type="nucleotide sequence ID" value="NZ_MLHG01000032.1"/>
</dbReference>
<dbReference type="NCBIfam" id="TIGR02532">
    <property type="entry name" value="IV_pilin_GFxxxE"/>
    <property type="match status" value="1"/>
</dbReference>
<organism evidence="2 3">
    <name type="scientific">Rodentibacter mrazii</name>
    <dbReference type="NCBI Taxonomy" id="1908257"/>
    <lineage>
        <taxon>Bacteria</taxon>
        <taxon>Pseudomonadati</taxon>
        <taxon>Pseudomonadota</taxon>
        <taxon>Gammaproteobacteria</taxon>
        <taxon>Pasteurellales</taxon>
        <taxon>Pasteurellaceae</taxon>
        <taxon>Rodentibacter</taxon>
    </lineage>
</organism>